<keyword evidence="1" id="KW-0472">Membrane</keyword>
<protein>
    <submittedName>
        <fullName evidence="2">Uncharacterized protein</fullName>
    </submittedName>
</protein>
<proteinExistence type="predicted"/>
<reference evidence="2 3" key="1">
    <citation type="submission" date="2020-10" db="EMBL/GenBank/DDBJ databases">
        <title>Identification of Nocardia species via Next-generation sequencing and recognition of intraspecies genetic diversity.</title>
        <authorList>
            <person name="Li P."/>
            <person name="Li P."/>
            <person name="Lu B."/>
        </authorList>
    </citation>
    <scope>NUCLEOTIDE SEQUENCE [LARGE SCALE GENOMIC DNA]</scope>
    <source>
        <strain evidence="2 3">BJ06-0143</strain>
    </source>
</reference>
<feature type="transmembrane region" description="Helical" evidence="1">
    <location>
        <begin position="12"/>
        <end position="37"/>
    </location>
</feature>
<feature type="transmembrane region" description="Helical" evidence="1">
    <location>
        <begin position="90"/>
        <end position="113"/>
    </location>
</feature>
<evidence type="ECO:0000313" key="2">
    <source>
        <dbReference type="EMBL" id="MBF6354037.1"/>
    </source>
</evidence>
<dbReference type="RefSeq" id="WP_195000862.1">
    <property type="nucleotide sequence ID" value="NZ_JADLQN010000001.1"/>
</dbReference>
<dbReference type="Proteomes" id="UP000707731">
    <property type="component" value="Unassembled WGS sequence"/>
</dbReference>
<sequence>MTDKSSGSENALMPSIVGVVTGGILAVIVYFPAVAWLQNVFDVPELTPVPKKYRGESEPISMWYWATWMIPILVVIPIGLALSFWRQLRVFALVSTVVFVLGSAAVAAMVISFETNGFAPD</sequence>
<comment type="caution">
    <text evidence="2">The sequence shown here is derived from an EMBL/GenBank/DDBJ whole genome shotgun (WGS) entry which is preliminary data.</text>
</comment>
<name>A0ABS0D6D6_9NOCA</name>
<accession>A0ABS0D6D6</accession>
<organism evidence="2 3">
    <name type="scientific">Nocardia higoensis</name>
    <dbReference type="NCBI Taxonomy" id="228599"/>
    <lineage>
        <taxon>Bacteria</taxon>
        <taxon>Bacillati</taxon>
        <taxon>Actinomycetota</taxon>
        <taxon>Actinomycetes</taxon>
        <taxon>Mycobacteriales</taxon>
        <taxon>Nocardiaceae</taxon>
        <taxon>Nocardia</taxon>
    </lineage>
</organism>
<keyword evidence="1" id="KW-0812">Transmembrane</keyword>
<feature type="transmembrane region" description="Helical" evidence="1">
    <location>
        <begin position="62"/>
        <end position="83"/>
    </location>
</feature>
<keyword evidence="1" id="KW-1133">Transmembrane helix</keyword>
<dbReference type="EMBL" id="JADLQN010000001">
    <property type="protein sequence ID" value="MBF6354037.1"/>
    <property type="molecule type" value="Genomic_DNA"/>
</dbReference>
<evidence type="ECO:0000313" key="3">
    <source>
        <dbReference type="Proteomes" id="UP000707731"/>
    </source>
</evidence>
<keyword evidence="3" id="KW-1185">Reference proteome</keyword>
<evidence type="ECO:0000256" key="1">
    <source>
        <dbReference type="SAM" id="Phobius"/>
    </source>
</evidence>
<gene>
    <name evidence="2" type="ORF">IU449_05635</name>
</gene>